<feature type="non-terminal residue" evidence="1">
    <location>
        <position position="1"/>
    </location>
</feature>
<evidence type="ECO:0000313" key="2">
    <source>
        <dbReference type="Proteomes" id="UP001233999"/>
    </source>
</evidence>
<dbReference type="EMBL" id="JASPKZ010007848">
    <property type="protein sequence ID" value="KAJ9581718.1"/>
    <property type="molecule type" value="Genomic_DNA"/>
</dbReference>
<dbReference type="AlphaFoldDB" id="A0AAD7ZJH8"/>
<feature type="non-terminal residue" evidence="1">
    <location>
        <position position="50"/>
    </location>
</feature>
<name>A0AAD7ZJH8_DIPPU</name>
<gene>
    <name evidence="1" type="ORF">L9F63_023106</name>
</gene>
<sequence>LLVIFYFNLESLFSKHLQKKSVLYCKLLRFRDHNETLLLPSVVGPMNLWI</sequence>
<organism evidence="1 2">
    <name type="scientific">Diploptera punctata</name>
    <name type="common">Pacific beetle cockroach</name>
    <dbReference type="NCBI Taxonomy" id="6984"/>
    <lineage>
        <taxon>Eukaryota</taxon>
        <taxon>Metazoa</taxon>
        <taxon>Ecdysozoa</taxon>
        <taxon>Arthropoda</taxon>
        <taxon>Hexapoda</taxon>
        <taxon>Insecta</taxon>
        <taxon>Pterygota</taxon>
        <taxon>Neoptera</taxon>
        <taxon>Polyneoptera</taxon>
        <taxon>Dictyoptera</taxon>
        <taxon>Blattodea</taxon>
        <taxon>Blaberoidea</taxon>
        <taxon>Blaberidae</taxon>
        <taxon>Diplopterinae</taxon>
        <taxon>Diploptera</taxon>
    </lineage>
</organism>
<comment type="caution">
    <text evidence="1">The sequence shown here is derived from an EMBL/GenBank/DDBJ whole genome shotgun (WGS) entry which is preliminary data.</text>
</comment>
<reference evidence="1" key="2">
    <citation type="submission" date="2023-05" db="EMBL/GenBank/DDBJ databases">
        <authorList>
            <person name="Fouks B."/>
        </authorList>
    </citation>
    <scope>NUCLEOTIDE SEQUENCE</scope>
    <source>
        <strain evidence="1">Stay&amp;Tobe</strain>
        <tissue evidence="1">Testes</tissue>
    </source>
</reference>
<evidence type="ECO:0000313" key="1">
    <source>
        <dbReference type="EMBL" id="KAJ9581718.1"/>
    </source>
</evidence>
<proteinExistence type="predicted"/>
<protein>
    <submittedName>
        <fullName evidence="1">Uncharacterized protein</fullName>
    </submittedName>
</protein>
<accession>A0AAD7ZJH8</accession>
<reference evidence="1" key="1">
    <citation type="journal article" date="2023" name="IScience">
        <title>Live-bearing cockroach genome reveals convergent evolutionary mechanisms linked to viviparity in insects and beyond.</title>
        <authorList>
            <person name="Fouks B."/>
            <person name="Harrison M.C."/>
            <person name="Mikhailova A.A."/>
            <person name="Marchal E."/>
            <person name="English S."/>
            <person name="Carruthers M."/>
            <person name="Jennings E.C."/>
            <person name="Chiamaka E.L."/>
            <person name="Frigard R.A."/>
            <person name="Pippel M."/>
            <person name="Attardo G.M."/>
            <person name="Benoit J.B."/>
            <person name="Bornberg-Bauer E."/>
            <person name="Tobe S.S."/>
        </authorList>
    </citation>
    <scope>NUCLEOTIDE SEQUENCE</scope>
    <source>
        <strain evidence="1">Stay&amp;Tobe</strain>
    </source>
</reference>
<dbReference type="Proteomes" id="UP001233999">
    <property type="component" value="Unassembled WGS sequence"/>
</dbReference>
<keyword evidence="2" id="KW-1185">Reference proteome</keyword>